<name>A0A9D1E3E2_9BACT</name>
<evidence type="ECO:0000313" key="9">
    <source>
        <dbReference type="EMBL" id="HIR65665.1"/>
    </source>
</evidence>
<dbReference type="GO" id="GO:0005886">
    <property type="term" value="C:plasma membrane"/>
    <property type="evidence" value="ECO:0007669"/>
    <property type="project" value="TreeGrafter"/>
</dbReference>
<evidence type="ECO:0000256" key="5">
    <source>
        <dbReference type="RuleBase" id="RU003945"/>
    </source>
</evidence>
<keyword evidence="3 6" id="KW-1133">Transmembrane helix</keyword>
<gene>
    <name evidence="9" type="primary">yidC</name>
    <name evidence="9" type="ORF">IAC95_02090</name>
</gene>
<keyword evidence="4 6" id="KW-0472">Membrane</keyword>
<feature type="transmembrane region" description="Helical" evidence="6">
    <location>
        <begin position="309"/>
        <end position="331"/>
    </location>
</feature>
<feature type="signal peptide" evidence="7">
    <location>
        <begin position="1"/>
        <end position="23"/>
    </location>
</feature>
<reference evidence="9" key="1">
    <citation type="submission" date="2020-10" db="EMBL/GenBank/DDBJ databases">
        <authorList>
            <person name="Gilroy R."/>
        </authorList>
    </citation>
    <scope>NUCLEOTIDE SEQUENCE</scope>
    <source>
        <strain evidence="9">CHK121-14286</strain>
    </source>
</reference>
<dbReference type="EMBL" id="DVHL01000016">
    <property type="protein sequence ID" value="HIR65665.1"/>
    <property type="molecule type" value="Genomic_DNA"/>
</dbReference>
<evidence type="ECO:0000256" key="4">
    <source>
        <dbReference type="ARBA" id="ARBA00023136"/>
    </source>
</evidence>
<dbReference type="Pfam" id="PF02096">
    <property type="entry name" value="60KD_IMP"/>
    <property type="match status" value="1"/>
</dbReference>
<feature type="transmembrane region" description="Helical" evidence="6">
    <location>
        <begin position="57"/>
        <end position="78"/>
    </location>
</feature>
<organism evidence="9 10">
    <name type="scientific">Candidatus Fimimonas gallinarum</name>
    <dbReference type="NCBI Taxonomy" id="2840821"/>
    <lineage>
        <taxon>Bacteria</taxon>
        <taxon>Pseudomonadati</taxon>
        <taxon>Myxococcota</taxon>
        <taxon>Myxococcia</taxon>
        <taxon>Myxococcales</taxon>
        <taxon>Cystobacterineae</taxon>
        <taxon>Myxococcaceae</taxon>
        <taxon>Myxococcaceae incertae sedis</taxon>
        <taxon>Candidatus Fimimonas</taxon>
    </lineage>
</organism>
<dbReference type="GO" id="GO:0051205">
    <property type="term" value="P:protein insertion into membrane"/>
    <property type="evidence" value="ECO:0007669"/>
    <property type="project" value="TreeGrafter"/>
</dbReference>
<dbReference type="AlphaFoldDB" id="A0A9D1E3E2"/>
<comment type="similarity">
    <text evidence="5">Belongs to the OXA1/ALB3/YidC family.</text>
</comment>
<feature type="chain" id="PRO_5039501866" evidence="7">
    <location>
        <begin position="24"/>
        <end position="424"/>
    </location>
</feature>
<dbReference type="NCBIfam" id="TIGR03592">
    <property type="entry name" value="yidC_oxa1_cterm"/>
    <property type="match status" value="1"/>
</dbReference>
<feature type="transmembrane region" description="Helical" evidence="6">
    <location>
        <begin position="365"/>
        <end position="384"/>
    </location>
</feature>
<dbReference type="Proteomes" id="UP000824200">
    <property type="component" value="Unassembled WGS sequence"/>
</dbReference>
<evidence type="ECO:0000256" key="1">
    <source>
        <dbReference type="ARBA" id="ARBA00004141"/>
    </source>
</evidence>
<evidence type="ECO:0000313" key="10">
    <source>
        <dbReference type="Proteomes" id="UP000824200"/>
    </source>
</evidence>
<comment type="subcellular location">
    <subcellularLocation>
        <location evidence="1 5">Membrane</location>
        <topology evidence="1 5">Multi-pass membrane protein</topology>
    </subcellularLocation>
</comment>
<evidence type="ECO:0000259" key="8">
    <source>
        <dbReference type="Pfam" id="PF02096"/>
    </source>
</evidence>
<comment type="caution">
    <text evidence="9">The sequence shown here is derived from an EMBL/GenBank/DDBJ whole genome shotgun (WGS) entry which is preliminary data.</text>
</comment>
<feature type="transmembrane region" description="Helical" evidence="6">
    <location>
        <begin position="124"/>
        <end position="147"/>
    </location>
</feature>
<protein>
    <submittedName>
        <fullName evidence="9">Membrane protein insertase YidC</fullName>
    </submittedName>
</protein>
<reference evidence="9" key="2">
    <citation type="journal article" date="2021" name="PeerJ">
        <title>Extensive microbial diversity within the chicken gut microbiome revealed by metagenomics and culture.</title>
        <authorList>
            <person name="Gilroy R."/>
            <person name="Ravi A."/>
            <person name="Getino M."/>
            <person name="Pursley I."/>
            <person name="Horton D.L."/>
            <person name="Alikhan N.F."/>
            <person name="Baker D."/>
            <person name="Gharbi K."/>
            <person name="Hall N."/>
            <person name="Watson M."/>
            <person name="Adriaenssens E.M."/>
            <person name="Foster-Nyarko E."/>
            <person name="Jarju S."/>
            <person name="Secka A."/>
            <person name="Antonio M."/>
            <person name="Oren A."/>
            <person name="Chaudhuri R.R."/>
            <person name="La Ragione R."/>
            <person name="Hildebrand F."/>
            <person name="Pallen M.J."/>
        </authorList>
    </citation>
    <scope>NUCLEOTIDE SEQUENCE</scope>
    <source>
        <strain evidence="9">CHK121-14286</strain>
    </source>
</reference>
<keyword evidence="7" id="KW-0732">Signal</keyword>
<dbReference type="InterPro" id="IPR001708">
    <property type="entry name" value="YidC/ALB3/OXA1/COX18"/>
</dbReference>
<dbReference type="PANTHER" id="PTHR12428">
    <property type="entry name" value="OXA1"/>
    <property type="match status" value="1"/>
</dbReference>
<evidence type="ECO:0000256" key="7">
    <source>
        <dbReference type="SAM" id="SignalP"/>
    </source>
</evidence>
<sequence length="424" mass="48628">MKRKKQIFALVMLFALLCVFVLASCQTEKADYFNYTEANLGVMGKLVKLMHGWIGNYGWTVVVFTLFLKLVTLPLDIWQRVASRKMTQKNKQMQPLLAEIDKRYGANTPRANEEKKKVYGKAGYSMFSSCLPMIISMVIFFVMFAGLRDYSTYSSVKNFQGLSDTYYEAYYTTVQQEGGEKWDYLQNEYNTVFESSQETNEYKKQTNAYIVGIDHFENKYGVAFCETYRNASLEKVKEYYIGNHESWLWIQNVWQPDTWVSVMPAYNDSTNGFSATVDMSEFGVDSGLTHYELIRSAVLQTGIRGKNGAWNGLMILPLLSIGLSFLSMFLSQYLDKKSKNKAEQPTQQDIQTATTNKTMMIMMPLMMAIFGFMYTGAFAIYMVVNYTLSILSTVALRKPVEKIVDRSFAKEEAKNKSGKASYMR</sequence>
<dbReference type="InterPro" id="IPR028055">
    <property type="entry name" value="YidC/Oxa/ALB_C"/>
</dbReference>
<accession>A0A9D1E3E2</accession>
<dbReference type="PROSITE" id="PS51257">
    <property type="entry name" value="PROKAR_LIPOPROTEIN"/>
    <property type="match status" value="1"/>
</dbReference>
<evidence type="ECO:0000256" key="3">
    <source>
        <dbReference type="ARBA" id="ARBA00022989"/>
    </source>
</evidence>
<feature type="domain" description="Membrane insertase YidC/Oxa/ALB C-terminal" evidence="8">
    <location>
        <begin position="57"/>
        <end position="397"/>
    </location>
</feature>
<keyword evidence="2 5" id="KW-0812">Transmembrane</keyword>
<dbReference type="GO" id="GO:0032977">
    <property type="term" value="F:membrane insertase activity"/>
    <property type="evidence" value="ECO:0007669"/>
    <property type="project" value="InterPro"/>
</dbReference>
<evidence type="ECO:0000256" key="6">
    <source>
        <dbReference type="SAM" id="Phobius"/>
    </source>
</evidence>
<evidence type="ECO:0000256" key="2">
    <source>
        <dbReference type="ARBA" id="ARBA00022692"/>
    </source>
</evidence>
<dbReference type="PANTHER" id="PTHR12428:SF65">
    <property type="entry name" value="CYTOCHROME C OXIDASE ASSEMBLY PROTEIN COX18, MITOCHONDRIAL"/>
    <property type="match status" value="1"/>
</dbReference>
<proteinExistence type="inferred from homology"/>